<dbReference type="PROSITE" id="PS51257">
    <property type="entry name" value="PROKAR_LIPOPROTEIN"/>
    <property type="match status" value="1"/>
</dbReference>
<protein>
    <submittedName>
        <fullName evidence="2">Uncharacterized protein</fullName>
    </submittedName>
</protein>
<organism evidence="2 3">
    <name type="scientific">Hyphococcus luteus</name>
    <dbReference type="NCBI Taxonomy" id="2058213"/>
    <lineage>
        <taxon>Bacteria</taxon>
        <taxon>Pseudomonadati</taxon>
        <taxon>Pseudomonadota</taxon>
        <taxon>Alphaproteobacteria</taxon>
        <taxon>Parvularculales</taxon>
        <taxon>Parvularculaceae</taxon>
        <taxon>Hyphococcus</taxon>
    </lineage>
</organism>
<dbReference type="RefSeq" id="WP_104829622.1">
    <property type="nucleotide sequence ID" value="NZ_PJCH01000005.1"/>
</dbReference>
<keyword evidence="3" id="KW-1185">Reference proteome</keyword>
<dbReference type="Proteomes" id="UP000239504">
    <property type="component" value="Unassembled WGS sequence"/>
</dbReference>
<dbReference type="EMBL" id="PJCH01000005">
    <property type="protein sequence ID" value="PQA88378.1"/>
    <property type="molecule type" value="Genomic_DNA"/>
</dbReference>
<name>A0A2S7K7D5_9PROT</name>
<comment type="caution">
    <text evidence="2">The sequence shown here is derived from an EMBL/GenBank/DDBJ whole genome shotgun (WGS) entry which is preliminary data.</text>
</comment>
<dbReference type="AlphaFoldDB" id="A0A2S7K7D5"/>
<feature type="region of interest" description="Disordered" evidence="1">
    <location>
        <begin position="197"/>
        <end position="216"/>
    </location>
</feature>
<gene>
    <name evidence="2" type="ORF">CW354_08760</name>
</gene>
<accession>A0A2S7K7D5</accession>
<reference evidence="2 3" key="1">
    <citation type="submission" date="2017-12" db="EMBL/GenBank/DDBJ databases">
        <authorList>
            <person name="Hurst M.R.H."/>
        </authorList>
    </citation>
    <scope>NUCLEOTIDE SEQUENCE [LARGE SCALE GENOMIC DNA]</scope>
    <source>
        <strain evidence="2 3">SY-3-19</strain>
    </source>
</reference>
<evidence type="ECO:0000256" key="1">
    <source>
        <dbReference type="SAM" id="MobiDB-lite"/>
    </source>
</evidence>
<proteinExistence type="predicted"/>
<evidence type="ECO:0000313" key="2">
    <source>
        <dbReference type="EMBL" id="PQA88378.1"/>
    </source>
</evidence>
<evidence type="ECO:0000313" key="3">
    <source>
        <dbReference type="Proteomes" id="UP000239504"/>
    </source>
</evidence>
<sequence>MLKRGSGLVGGFAAFVLLLSGGCAVNPLTSQSDARREVVAEREVLADAVKAVETAPWPRVEEVSFISRITGAASDDRMTRSKAVDVYLEALQPEGARFFMLAGDANANLAAADRLLAAADGALAAPRLTMNDVVMLETAIQALRENRQIYVNAAKQLEKDGEPVDETRLNAIRDSYASAIRELGRSADALADKIEQDSTENYAAPEPLHRRNFSGV</sequence>